<feature type="compositionally biased region" description="Basic and acidic residues" evidence="1">
    <location>
        <begin position="111"/>
        <end position="120"/>
    </location>
</feature>
<evidence type="ECO:0000313" key="2">
    <source>
        <dbReference type="EMBL" id="CAJ1054113.1"/>
    </source>
</evidence>
<dbReference type="Proteomes" id="UP001178508">
    <property type="component" value="Chromosome 3"/>
</dbReference>
<proteinExistence type="predicted"/>
<organism evidence="2 3">
    <name type="scientific">Xyrichtys novacula</name>
    <name type="common">Pearly razorfish</name>
    <name type="synonym">Hemipteronotus novacula</name>
    <dbReference type="NCBI Taxonomy" id="13765"/>
    <lineage>
        <taxon>Eukaryota</taxon>
        <taxon>Metazoa</taxon>
        <taxon>Chordata</taxon>
        <taxon>Craniata</taxon>
        <taxon>Vertebrata</taxon>
        <taxon>Euteleostomi</taxon>
        <taxon>Actinopterygii</taxon>
        <taxon>Neopterygii</taxon>
        <taxon>Teleostei</taxon>
        <taxon>Neoteleostei</taxon>
        <taxon>Acanthomorphata</taxon>
        <taxon>Eupercaria</taxon>
        <taxon>Labriformes</taxon>
        <taxon>Labridae</taxon>
        <taxon>Xyrichtys</taxon>
    </lineage>
</organism>
<protein>
    <submittedName>
        <fullName evidence="2">Uncharacterized protein</fullName>
    </submittedName>
</protein>
<accession>A0AAV1EZZ1</accession>
<dbReference type="EMBL" id="OY660866">
    <property type="protein sequence ID" value="CAJ1054113.1"/>
    <property type="molecule type" value="Genomic_DNA"/>
</dbReference>
<feature type="compositionally biased region" description="Basic and acidic residues" evidence="1">
    <location>
        <begin position="83"/>
        <end position="95"/>
    </location>
</feature>
<reference evidence="2" key="1">
    <citation type="submission" date="2023-08" db="EMBL/GenBank/DDBJ databases">
        <authorList>
            <person name="Alioto T."/>
            <person name="Alioto T."/>
            <person name="Gomez Garrido J."/>
        </authorList>
    </citation>
    <scope>NUCLEOTIDE SEQUENCE</scope>
</reference>
<sequence>MSGHAAEPEFIFSRIIMDGAVSIRTITTNNNISSFLQRDEEEEEEEEEEECVFLWGNCSILSSPLSPAGSEGNGRLKRRKRGQREGEEERRRASEQRCTSSNGASGGRSTDGPRHTEGRF</sequence>
<feature type="region of interest" description="Disordered" evidence="1">
    <location>
        <begin position="62"/>
        <end position="120"/>
    </location>
</feature>
<gene>
    <name evidence="2" type="ORF">XNOV1_A005719</name>
</gene>
<dbReference type="AlphaFoldDB" id="A0AAV1EZZ1"/>
<evidence type="ECO:0000256" key="1">
    <source>
        <dbReference type="SAM" id="MobiDB-lite"/>
    </source>
</evidence>
<keyword evidence="3" id="KW-1185">Reference proteome</keyword>
<name>A0AAV1EZZ1_XYRNO</name>
<evidence type="ECO:0000313" key="3">
    <source>
        <dbReference type="Proteomes" id="UP001178508"/>
    </source>
</evidence>